<feature type="region of interest" description="Disordered" evidence="1">
    <location>
        <begin position="52"/>
        <end position="71"/>
    </location>
</feature>
<evidence type="ECO:0000256" key="1">
    <source>
        <dbReference type="SAM" id="MobiDB-lite"/>
    </source>
</evidence>
<organism evidence="3 4">
    <name type="scientific">Flavimobilis soli</name>
    <dbReference type="NCBI Taxonomy" id="442709"/>
    <lineage>
        <taxon>Bacteria</taxon>
        <taxon>Bacillati</taxon>
        <taxon>Actinomycetota</taxon>
        <taxon>Actinomycetes</taxon>
        <taxon>Micrococcales</taxon>
        <taxon>Jonesiaceae</taxon>
        <taxon>Flavimobilis</taxon>
    </lineage>
</organism>
<dbReference type="SUPFAM" id="SSF49299">
    <property type="entry name" value="PKD domain"/>
    <property type="match status" value="1"/>
</dbReference>
<feature type="domain" description="PKD" evidence="2">
    <location>
        <begin position="204"/>
        <end position="250"/>
    </location>
</feature>
<gene>
    <name evidence="3" type="ORF">ATL41_1322</name>
</gene>
<dbReference type="AlphaFoldDB" id="A0A2A9ECR5"/>
<dbReference type="OrthoDB" id="5192284at2"/>
<keyword evidence="4" id="KW-1185">Reference proteome</keyword>
<dbReference type="PROSITE" id="PS50093">
    <property type="entry name" value="PKD"/>
    <property type="match status" value="1"/>
</dbReference>
<dbReference type="Proteomes" id="UP000221394">
    <property type="component" value="Unassembled WGS sequence"/>
</dbReference>
<evidence type="ECO:0000259" key="2">
    <source>
        <dbReference type="PROSITE" id="PS50093"/>
    </source>
</evidence>
<dbReference type="GO" id="GO:0005975">
    <property type="term" value="P:carbohydrate metabolic process"/>
    <property type="evidence" value="ECO:0007669"/>
    <property type="project" value="UniProtKB-ARBA"/>
</dbReference>
<protein>
    <submittedName>
        <fullName evidence="3">PKD domain-containing protein</fullName>
    </submittedName>
</protein>
<evidence type="ECO:0000313" key="3">
    <source>
        <dbReference type="EMBL" id="PFG36593.1"/>
    </source>
</evidence>
<proteinExistence type="predicted"/>
<dbReference type="InterPro" id="IPR035986">
    <property type="entry name" value="PKD_dom_sf"/>
</dbReference>
<dbReference type="InterPro" id="IPR013783">
    <property type="entry name" value="Ig-like_fold"/>
</dbReference>
<evidence type="ECO:0000313" key="4">
    <source>
        <dbReference type="Proteomes" id="UP000221394"/>
    </source>
</evidence>
<dbReference type="CDD" id="cd00146">
    <property type="entry name" value="PKD"/>
    <property type="match status" value="1"/>
</dbReference>
<reference evidence="3 4" key="1">
    <citation type="submission" date="2017-10" db="EMBL/GenBank/DDBJ databases">
        <title>Sequencing the genomes of 1000 actinobacteria strains.</title>
        <authorList>
            <person name="Klenk H.-P."/>
        </authorList>
    </citation>
    <scope>NUCLEOTIDE SEQUENCE [LARGE SCALE GENOMIC DNA]</scope>
    <source>
        <strain evidence="3 4">DSM 21574</strain>
    </source>
</reference>
<name>A0A2A9ECR5_9MICO</name>
<dbReference type="Gene3D" id="2.60.40.10">
    <property type="entry name" value="Immunoglobulins"/>
    <property type="match status" value="1"/>
</dbReference>
<dbReference type="Pfam" id="PF00801">
    <property type="entry name" value="PKD"/>
    <property type="match status" value="1"/>
</dbReference>
<comment type="caution">
    <text evidence="3">The sequence shown here is derived from an EMBL/GenBank/DDBJ whole genome shotgun (WGS) entry which is preliminary data.</text>
</comment>
<dbReference type="EMBL" id="PDJH01000001">
    <property type="protein sequence ID" value="PFG36593.1"/>
    <property type="molecule type" value="Genomic_DNA"/>
</dbReference>
<accession>A0A2A9ECR5</accession>
<dbReference type="InterPro" id="IPR000601">
    <property type="entry name" value="PKD_dom"/>
</dbReference>
<dbReference type="RefSeq" id="WP_098457754.1">
    <property type="nucleotide sequence ID" value="NZ_PDJH01000001.1"/>
</dbReference>
<sequence>MNQLIAVTLAIAIAVPAPSPPRTTPAALGDDPASRWKADATDRRVDIGAWWLGKDPKSSTPRPRPVSGPPLVESRVIDPAMCQPGSSVTYEPAYSYRCDGFDLECAEGEILQPPRETRSRLSGTAEWGPWTALSSWQCVTPEEGSLIDDVRRAFAEMTITAPPVTVIDGRGWTFVQIDTIVYSDDEPQTLTTTVGGTPVELRATPIEWRWDFGDKTKPLTTTKPGGPYPDKTVTHVYTRLGTYTVTLTATWQGQWRLVGETSWRDVDGQNTTTSTSEPFTTHEIRTRLVTPPS</sequence>